<organism evidence="3 4">
    <name type="scientific">Gallibacterium trehalosifermentans</name>
    <dbReference type="NCBI Taxonomy" id="516935"/>
    <lineage>
        <taxon>Bacteria</taxon>
        <taxon>Pseudomonadati</taxon>
        <taxon>Pseudomonadota</taxon>
        <taxon>Gammaproteobacteria</taxon>
        <taxon>Pasteurellales</taxon>
        <taxon>Pasteurellaceae</taxon>
        <taxon>Gallibacterium</taxon>
    </lineage>
</organism>
<accession>A0ABV6H0T9</accession>
<name>A0ABV6H0T9_9PAST</name>
<comment type="caution">
    <text evidence="3">The sequence shown here is derived from an EMBL/GenBank/DDBJ whole genome shotgun (WGS) entry which is preliminary data.</text>
</comment>
<protein>
    <recommendedName>
        <fullName evidence="5">Competence protein ComB</fullName>
    </recommendedName>
</protein>
<keyword evidence="2" id="KW-0472">Membrane</keyword>
<sequence>MINKKLFEINLLDWRQQHYRRRYRQVSIFILLLIIIVSLAGYRLLTSAQQQSARYHTLNQQQQALNNRLQQVKQDLSKQQHLLSEHSSLEKVPLNELVYFVQFLSHLPLGNGRLSLAQIEASSFANEQKAKLHFMIMGENIAQQEFYQLQQYLLTHWPYPITLEPTILTSKNTQKHTTFTLRFQQKEAL</sequence>
<dbReference type="RefSeq" id="WP_382370003.1">
    <property type="nucleotide sequence ID" value="NZ_JBHLWB010000004.1"/>
</dbReference>
<evidence type="ECO:0000313" key="3">
    <source>
        <dbReference type="EMBL" id="MFC0308979.1"/>
    </source>
</evidence>
<dbReference type="EMBL" id="JBHLWB010000004">
    <property type="protein sequence ID" value="MFC0308979.1"/>
    <property type="molecule type" value="Genomic_DNA"/>
</dbReference>
<feature type="transmembrane region" description="Helical" evidence="2">
    <location>
        <begin position="26"/>
        <end position="45"/>
    </location>
</feature>
<keyword evidence="2" id="KW-1133">Transmembrane helix</keyword>
<keyword evidence="1" id="KW-0175">Coiled coil</keyword>
<evidence type="ECO:0000256" key="1">
    <source>
        <dbReference type="SAM" id="Coils"/>
    </source>
</evidence>
<proteinExistence type="predicted"/>
<keyword evidence="4" id="KW-1185">Reference proteome</keyword>
<dbReference type="Proteomes" id="UP001589767">
    <property type="component" value="Unassembled WGS sequence"/>
</dbReference>
<gene>
    <name evidence="3" type="ORF">ACFFHK_04570</name>
</gene>
<evidence type="ECO:0000256" key="2">
    <source>
        <dbReference type="SAM" id="Phobius"/>
    </source>
</evidence>
<evidence type="ECO:0000313" key="4">
    <source>
        <dbReference type="Proteomes" id="UP001589767"/>
    </source>
</evidence>
<keyword evidence="2" id="KW-0812">Transmembrane</keyword>
<feature type="coiled-coil region" evidence="1">
    <location>
        <begin position="48"/>
        <end position="82"/>
    </location>
</feature>
<reference evidence="3 4" key="1">
    <citation type="submission" date="2024-09" db="EMBL/GenBank/DDBJ databases">
        <authorList>
            <person name="Sun Q."/>
            <person name="Mori K."/>
        </authorList>
    </citation>
    <scope>NUCLEOTIDE SEQUENCE [LARGE SCALE GENOMIC DNA]</scope>
    <source>
        <strain evidence="3 4">CCM 7539</strain>
    </source>
</reference>
<evidence type="ECO:0008006" key="5">
    <source>
        <dbReference type="Google" id="ProtNLM"/>
    </source>
</evidence>